<keyword evidence="1" id="KW-0805">Transcription regulation</keyword>
<evidence type="ECO:0000259" key="4">
    <source>
        <dbReference type="PROSITE" id="PS50932"/>
    </source>
</evidence>
<comment type="caution">
    <text evidence="5">The sequence shown here is derived from an EMBL/GenBank/DDBJ whole genome shotgun (WGS) entry which is preliminary data.</text>
</comment>
<evidence type="ECO:0000256" key="3">
    <source>
        <dbReference type="ARBA" id="ARBA00023163"/>
    </source>
</evidence>
<dbReference type="SUPFAM" id="SSF47413">
    <property type="entry name" value="lambda repressor-like DNA-binding domains"/>
    <property type="match status" value="1"/>
</dbReference>
<keyword evidence="3" id="KW-0804">Transcription</keyword>
<dbReference type="InterPro" id="IPR010982">
    <property type="entry name" value="Lambda_DNA-bd_dom_sf"/>
</dbReference>
<dbReference type="Gene3D" id="1.10.260.40">
    <property type="entry name" value="lambda repressor-like DNA-binding domains"/>
    <property type="match status" value="1"/>
</dbReference>
<dbReference type="PANTHER" id="PTHR30146">
    <property type="entry name" value="LACI-RELATED TRANSCRIPTIONAL REPRESSOR"/>
    <property type="match status" value="1"/>
</dbReference>
<keyword evidence="2" id="KW-0238">DNA-binding</keyword>
<proteinExistence type="predicted"/>
<evidence type="ECO:0000313" key="6">
    <source>
        <dbReference type="Proteomes" id="UP000245959"/>
    </source>
</evidence>
<evidence type="ECO:0000256" key="1">
    <source>
        <dbReference type="ARBA" id="ARBA00023015"/>
    </source>
</evidence>
<organism evidence="5 6">
    <name type="scientific">Victivallis vadensis</name>
    <dbReference type="NCBI Taxonomy" id="172901"/>
    <lineage>
        <taxon>Bacteria</taxon>
        <taxon>Pseudomonadati</taxon>
        <taxon>Lentisphaerota</taxon>
        <taxon>Lentisphaeria</taxon>
        <taxon>Victivallales</taxon>
        <taxon>Victivallaceae</taxon>
        <taxon>Victivallis</taxon>
    </lineage>
</organism>
<dbReference type="GeneID" id="78297231"/>
<dbReference type="InterPro" id="IPR028082">
    <property type="entry name" value="Peripla_BP_I"/>
</dbReference>
<dbReference type="PANTHER" id="PTHR30146:SF109">
    <property type="entry name" value="HTH-TYPE TRANSCRIPTIONAL REGULATOR GALS"/>
    <property type="match status" value="1"/>
</dbReference>
<dbReference type="CDD" id="cd06267">
    <property type="entry name" value="PBP1_LacI_sugar_binding-like"/>
    <property type="match status" value="1"/>
</dbReference>
<evidence type="ECO:0000256" key="2">
    <source>
        <dbReference type="ARBA" id="ARBA00023125"/>
    </source>
</evidence>
<dbReference type="Gene3D" id="3.40.50.2300">
    <property type="match status" value="2"/>
</dbReference>
<gene>
    <name evidence="5" type="ORF">C8D82_1535</name>
</gene>
<dbReference type="Proteomes" id="UP000245959">
    <property type="component" value="Unassembled WGS sequence"/>
</dbReference>
<accession>A0A2U1ACR8</accession>
<dbReference type="PROSITE" id="PS00356">
    <property type="entry name" value="HTH_LACI_1"/>
    <property type="match status" value="1"/>
</dbReference>
<dbReference type="InterPro" id="IPR000843">
    <property type="entry name" value="HTH_LacI"/>
</dbReference>
<dbReference type="CDD" id="cd01392">
    <property type="entry name" value="HTH_LacI"/>
    <property type="match status" value="1"/>
</dbReference>
<feature type="domain" description="HTH lacI-type" evidence="4">
    <location>
        <begin position="7"/>
        <end position="66"/>
    </location>
</feature>
<dbReference type="EMBL" id="QEKH01000053">
    <property type="protein sequence ID" value="PVY33293.1"/>
    <property type="molecule type" value="Genomic_DNA"/>
</dbReference>
<dbReference type="Pfam" id="PF00356">
    <property type="entry name" value="LacI"/>
    <property type="match status" value="1"/>
</dbReference>
<dbReference type="RefSeq" id="WP_165833211.1">
    <property type="nucleotide sequence ID" value="NZ_CABMMC010000057.1"/>
</dbReference>
<dbReference type="GO" id="GO:0003700">
    <property type="term" value="F:DNA-binding transcription factor activity"/>
    <property type="evidence" value="ECO:0007669"/>
    <property type="project" value="TreeGrafter"/>
</dbReference>
<name>A0A2U1ACR8_9BACT</name>
<dbReference type="AlphaFoldDB" id="A0A2U1ACR8"/>
<dbReference type="GO" id="GO:0000976">
    <property type="term" value="F:transcription cis-regulatory region binding"/>
    <property type="evidence" value="ECO:0007669"/>
    <property type="project" value="TreeGrafter"/>
</dbReference>
<dbReference type="SUPFAM" id="SSF53822">
    <property type="entry name" value="Periplasmic binding protein-like I"/>
    <property type="match status" value="1"/>
</dbReference>
<dbReference type="PROSITE" id="PS50932">
    <property type="entry name" value="HTH_LACI_2"/>
    <property type="match status" value="1"/>
</dbReference>
<sequence length="342" mass="37887">MRRKEPVTLTDVAAAASVSQSTVSRVLSRYPRVNGNTRKRVLDTIAKLGYDTSAIQRKQAARNSKATLNIEFLLCPRAEQKDMLSLSYFSTVFDSARNYFGRTDNVNLNLCTWDKTRAERPWARLAAADGALVIGTPDRDLLRNLADHHIRCVLIACGSEEFPLDVVGTDNISAGAAAARYLLDNGFTRIGFVDFPDSEEWRLRKLGALAETAERCGAEHFQCRVSGSTAPAPLAATFREWMAEGNFPEALILPYSKAMLSLELVLHENGLSCPADVSVISFDDGVNDSFHTEPARFELFPDRIGTKAAQRLLQLIHGSDETPHRIDVPFDFIPGKSVRTRK</sequence>
<keyword evidence="6" id="KW-1185">Reference proteome</keyword>
<evidence type="ECO:0000313" key="5">
    <source>
        <dbReference type="EMBL" id="PVY33293.1"/>
    </source>
</evidence>
<dbReference type="SMART" id="SM00354">
    <property type="entry name" value="HTH_LACI"/>
    <property type="match status" value="1"/>
</dbReference>
<dbReference type="Pfam" id="PF13377">
    <property type="entry name" value="Peripla_BP_3"/>
    <property type="match status" value="1"/>
</dbReference>
<protein>
    <submittedName>
        <fullName evidence="5">LacI family transcriptional regulator</fullName>
    </submittedName>
</protein>
<reference evidence="5 6" key="1">
    <citation type="submission" date="2018-04" db="EMBL/GenBank/DDBJ databases">
        <title>Genomic Encyclopedia of Type Strains, Phase IV (KMG-IV): sequencing the most valuable type-strain genomes for metagenomic binning, comparative biology and taxonomic classification.</title>
        <authorList>
            <person name="Goeker M."/>
        </authorList>
    </citation>
    <scope>NUCLEOTIDE SEQUENCE [LARGE SCALE GENOMIC DNA]</scope>
    <source>
        <strain evidence="5 6">DSM 14823</strain>
    </source>
</reference>
<dbReference type="InterPro" id="IPR046335">
    <property type="entry name" value="LacI/GalR-like_sensor"/>
</dbReference>